<comment type="caution">
    <text evidence="7">The sequence shown here is derived from an EMBL/GenBank/DDBJ whole genome shotgun (WGS) entry which is preliminary data.</text>
</comment>
<dbReference type="GO" id="GO:1990281">
    <property type="term" value="C:efflux pump complex"/>
    <property type="evidence" value="ECO:0007669"/>
    <property type="project" value="TreeGrafter"/>
</dbReference>
<accession>A0A644V3E4</accession>
<evidence type="ECO:0000256" key="5">
    <source>
        <dbReference type="ARBA" id="ARBA00023136"/>
    </source>
</evidence>
<dbReference type="InterPro" id="IPR003423">
    <property type="entry name" value="OMP_efflux"/>
</dbReference>
<dbReference type="GO" id="GO:0015562">
    <property type="term" value="F:efflux transmembrane transporter activity"/>
    <property type="evidence" value="ECO:0007669"/>
    <property type="project" value="InterPro"/>
</dbReference>
<gene>
    <name evidence="7" type="primary">bepC_3</name>
    <name evidence="7" type="ORF">SDC9_31690</name>
</gene>
<keyword evidence="5" id="KW-0472">Membrane</keyword>
<evidence type="ECO:0000313" key="7">
    <source>
        <dbReference type="EMBL" id="MPL85717.1"/>
    </source>
</evidence>
<dbReference type="EMBL" id="VSSQ01000210">
    <property type="protein sequence ID" value="MPL85717.1"/>
    <property type="molecule type" value="Genomic_DNA"/>
</dbReference>
<keyword evidence="2" id="KW-0813">Transport</keyword>
<dbReference type="GO" id="GO:0009279">
    <property type="term" value="C:cell outer membrane"/>
    <property type="evidence" value="ECO:0007669"/>
    <property type="project" value="UniProtKB-SubCell"/>
</dbReference>
<proteinExistence type="predicted"/>
<evidence type="ECO:0000256" key="2">
    <source>
        <dbReference type="ARBA" id="ARBA00022448"/>
    </source>
</evidence>
<dbReference type="AlphaFoldDB" id="A0A644V3E4"/>
<keyword evidence="4" id="KW-0812">Transmembrane</keyword>
<dbReference type="Gene3D" id="1.20.1600.10">
    <property type="entry name" value="Outer membrane efflux proteins (OEP)"/>
    <property type="match status" value="1"/>
</dbReference>
<dbReference type="PANTHER" id="PTHR30026:SF20">
    <property type="entry name" value="OUTER MEMBRANE PROTEIN TOLC"/>
    <property type="match status" value="1"/>
</dbReference>
<evidence type="ECO:0000256" key="4">
    <source>
        <dbReference type="ARBA" id="ARBA00022692"/>
    </source>
</evidence>
<dbReference type="InterPro" id="IPR051906">
    <property type="entry name" value="TolC-like"/>
</dbReference>
<organism evidence="7">
    <name type="scientific">bioreactor metagenome</name>
    <dbReference type="NCBI Taxonomy" id="1076179"/>
    <lineage>
        <taxon>unclassified sequences</taxon>
        <taxon>metagenomes</taxon>
        <taxon>ecological metagenomes</taxon>
    </lineage>
</organism>
<keyword evidence="6" id="KW-0998">Cell outer membrane</keyword>
<protein>
    <submittedName>
        <fullName evidence="7">Outer membrane efflux protein BepC</fullName>
    </submittedName>
</protein>
<evidence type="ECO:0000256" key="1">
    <source>
        <dbReference type="ARBA" id="ARBA00004442"/>
    </source>
</evidence>
<reference evidence="7" key="1">
    <citation type="submission" date="2019-08" db="EMBL/GenBank/DDBJ databases">
        <authorList>
            <person name="Kucharzyk K."/>
            <person name="Murdoch R.W."/>
            <person name="Higgins S."/>
            <person name="Loffler F."/>
        </authorList>
    </citation>
    <scope>NUCLEOTIDE SEQUENCE</scope>
</reference>
<evidence type="ECO:0000256" key="6">
    <source>
        <dbReference type="ARBA" id="ARBA00023237"/>
    </source>
</evidence>
<sequence length="443" mass="49291">MKVMQFEFRLLNILLAGILLTSAGPAAFSQVLLPADAVNLALENNYAIRIARLDQEMLRNNLTPGNAGFLPTADLSAGQNNSIINARQEYLTGQVNERDNAKSNSLSAGASLNWTLFDGMRMFNAYAMLRQQLNAGELRTRLQIENTIASILGSYYNIVQLRQRMAVFVKAVTLGEERVEIAREMLLLGSGSRLDLLQAEVDLNTDRSQLIEFQEMITGASINLNQLMARDAALTFGVEDTITIMPVLDYNALESAMLRSNPQLLLSQLDIDMANRTLQDIRGRRAPVIGMNLGYSYNNQNSESGFMKTSRTSGINYGITANMSLFDGFNLKRQAQNARIGMESAALQQQAYTEQLKAELLSSYKTYSSKLQMVALERQNLLTANINFEIAGERFRLGELSGIEYREAQKNLLAANERLINAVFDVRLLEISLMQLSGTILPE</sequence>
<name>A0A644V3E4_9ZZZZ</name>
<evidence type="ECO:0000256" key="3">
    <source>
        <dbReference type="ARBA" id="ARBA00022452"/>
    </source>
</evidence>
<comment type="subcellular location">
    <subcellularLocation>
        <location evidence="1">Cell outer membrane</location>
    </subcellularLocation>
</comment>
<keyword evidence="3" id="KW-1134">Transmembrane beta strand</keyword>
<dbReference type="PANTHER" id="PTHR30026">
    <property type="entry name" value="OUTER MEMBRANE PROTEIN TOLC"/>
    <property type="match status" value="1"/>
</dbReference>
<dbReference type="Pfam" id="PF02321">
    <property type="entry name" value="OEP"/>
    <property type="match status" value="2"/>
</dbReference>
<dbReference type="SUPFAM" id="SSF56954">
    <property type="entry name" value="Outer membrane efflux proteins (OEP)"/>
    <property type="match status" value="1"/>
</dbReference>
<dbReference type="GO" id="GO:0015288">
    <property type="term" value="F:porin activity"/>
    <property type="evidence" value="ECO:0007669"/>
    <property type="project" value="TreeGrafter"/>
</dbReference>